<reference evidence="3" key="1">
    <citation type="journal article" date="2023" name="Commun. Biol.">
        <title>Genome analysis of Parmales, the sister group of diatoms, reveals the evolutionary specialization of diatoms from phago-mixotrophs to photoautotrophs.</title>
        <authorList>
            <person name="Ban H."/>
            <person name="Sato S."/>
            <person name="Yoshikawa S."/>
            <person name="Yamada K."/>
            <person name="Nakamura Y."/>
            <person name="Ichinomiya M."/>
            <person name="Sato N."/>
            <person name="Blanc-Mathieu R."/>
            <person name="Endo H."/>
            <person name="Kuwata A."/>
            <person name="Ogata H."/>
        </authorList>
    </citation>
    <scope>NUCLEOTIDE SEQUENCE [LARGE SCALE GENOMIC DNA]</scope>
    <source>
        <strain evidence="3">NIES 3701</strain>
    </source>
</reference>
<accession>A0A9W7BU02</accession>
<evidence type="ECO:0000259" key="1">
    <source>
        <dbReference type="Pfam" id="PF18126"/>
    </source>
</evidence>
<dbReference type="Proteomes" id="UP001165085">
    <property type="component" value="Unassembled WGS sequence"/>
</dbReference>
<name>A0A9W7BU02_9STRA</name>
<dbReference type="Pfam" id="PF18126">
    <property type="entry name" value="Mitoc_mL59"/>
    <property type="match status" value="1"/>
</dbReference>
<sequence length="130" mass="14965">MAPRIALLALQKYGKKALRPTFNVDTQRWRKPIISPRLGAKLRKEAIRTGSYGVGGLWDPVWDVKEPKVGTLRAEKGRSRDRNREIRAGKIEEKMKGMDAKIEEYRKAERGRKPEKGVETLLKRLTARIK</sequence>
<organism evidence="2 3">
    <name type="scientific">Triparma strigata</name>
    <dbReference type="NCBI Taxonomy" id="1606541"/>
    <lineage>
        <taxon>Eukaryota</taxon>
        <taxon>Sar</taxon>
        <taxon>Stramenopiles</taxon>
        <taxon>Ochrophyta</taxon>
        <taxon>Bolidophyceae</taxon>
        <taxon>Parmales</taxon>
        <taxon>Triparmaceae</taxon>
        <taxon>Triparma</taxon>
    </lineage>
</organism>
<evidence type="ECO:0000313" key="3">
    <source>
        <dbReference type="Proteomes" id="UP001165085"/>
    </source>
</evidence>
<keyword evidence="3" id="KW-1185">Reference proteome</keyword>
<dbReference type="AlphaFoldDB" id="A0A9W7BU02"/>
<comment type="caution">
    <text evidence="2">The sequence shown here is derived from an EMBL/GenBank/DDBJ whole genome shotgun (WGS) entry which is preliminary data.</text>
</comment>
<proteinExistence type="predicted"/>
<dbReference type="EMBL" id="BRXY01000414">
    <property type="protein sequence ID" value="GMH93519.1"/>
    <property type="molecule type" value="Genomic_DNA"/>
</dbReference>
<evidence type="ECO:0000313" key="2">
    <source>
        <dbReference type="EMBL" id="GMH93519.1"/>
    </source>
</evidence>
<dbReference type="OrthoDB" id="18529at2759"/>
<protein>
    <recommendedName>
        <fullName evidence="1">Large ribosomal subunit protein mL59 domain-containing protein</fullName>
    </recommendedName>
</protein>
<gene>
    <name evidence="2" type="ORF">TrST_g8416</name>
</gene>
<dbReference type="InterPro" id="IPR040922">
    <property type="entry name" value="Ribosomal_mL59_dom"/>
</dbReference>
<feature type="domain" description="Large ribosomal subunit protein mL59" evidence="1">
    <location>
        <begin position="19"/>
        <end position="107"/>
    </location>
</feature>